<feature type="transmembrane region" description="Helical" evidence="1">
    <location>
        <begin position="262"/>
        <end position="283"/>
    </location>
</feature>
<feature type="transmembrane region" description="Helical" evidence="1">
    <location>
        <begin position="26"/>
        <end position="49"/>
    </location>
</feature>
<evidence type="ECO:0000256" key="1">
    <source>
        <dbReference type="SAM" id="Phobius"/>
    </source>
</evidence>
<feature type="transmembrane region" description="Helical" evidence="1">
    <location>
        <begin position="340"/>
        <end position="359"/>
    </location>
</feature>
<dbReference type="Proteomes" id="UP000004171">
    <property type="component" value="Unassembled WGS sequence"/>
</dbReference>
<sequence length="379" mass="43944">MEDFNEPNSICRNFREGAELTKKTSIAIYTLKGIALISIFSLMIIVSFLNLFLDENLLANFLYFSGSVVLLITVGWMAFAFMGRIELDGQDLLVFRNFKCYRFPLSSVTFYFGKKRHLYRGSYEWPLFIVGEALTPNGSGQKVTLKLIGSKWKNHQIQQFIQEHLEGKIHPLPQEDSWKVNAFGQLEIIEDEVHEEPKSALAVTRKLSDFIEFGADQGNVKRTVFYDIKRNELFVGKSVSFPMIFLPSAGFSYGLYVLTENLIVRGLFPLLFSFIFMLLLALYQFKNRREKSVVEVVPYEMPRDYFTTQKSNGLKTYALIFLFALISAVFSWLYLLFGSFLLLFLTIVIWYCFLLLLLSGQFKKTKYLKVLEKEKLYSK</sequence>
<feature type="transmembrane region" description="Helical" evidence="1">
    <location>
        <begin position="239"/>
        <end position="256"/>
    </location>
</feature>
<dbReference type="PATRIC" id="fig|888820.3.peg.853"/>
<evidence type="ECO:0000313" key="3">
    <source>
        <dbReference type="Proteomes" id="UP000004171"/>
    </source>
</evidence>
<evidence type="ECO:0000313" key="2">
    <source>
        <dbReference type="EMBL" id="EGJ39249.1"/>
    </source>
</evidence>
<feature type="transmembrane region" description="Helical" evidence="1">
    <location>
        <begin position="316"/>
        <end position="334"/>
    </location>
</feature>
<feature type="transmembrane region" description="Helical" evidence="1">
    <location>
        <begin position="61"/>
        <end position="82"/>
    </location>
</feature>
<dbReference type="EMBL" id="AFFL01000002">
    <property type="protein sequence ID" value="EGJ39249.1"/>
    <property type="molecule type" value="Genomic_DNA"/>
</dbReference>
<protein>
    <submittedName>
        <fullName evidence="2">Uncharacterized protein</fullName>
    </submittedName>
</protein>
<dbReference type="HOGENOM" id="CLU_868560_0_0_9"/>
<gene>
    <name evidence="2" type="ORF">HMPREF9393_0871</name>
</gene>
<keyword evidence="1" id="KW-0472">Membrane</keyword>
<proteinExistence type="predicted"/>
<keyword evidence="1" id="KW-0812">Transmembrane</keyword>
<reference evidence="2 3" key="1">
    <citation type="submission" date="2011-03" db="EMBL/GenBank/DDBJ databases">
        <authorList>
            <person name="Muzny D."/>
            <person name="Qin X."/>
            <person name="Deng J."/>
            <person name="Jiang H."/>
            <person name="Liu Y."/>
            <person name="Qu J."/>
            <person name="Song X.-Z."/>
            <person name="Zhang L."/>
            <person name="Thornton R."/>
            <person name="Coyle M."/>
            <person name="Francisco L."/>
            <person name="Jackson L."/>
            <person name="Javaid M."/>
            <person name="Korchina V."/>
            <person name="Kovar C."/>
            <person name="Mata R."/>
            <person name="Mathew T."/>
            <person name="Ngo R."/>
            <person name="Nguyen L."/>
            <person name="Nguyen N."/>
            <person name="Okwuonu G."/>
            <person name="Ongeri F."/>
            <person name="Pham C."/>
            <person name="Simmons D."/>
            <person name="Wilczek-Boney K."/>
            <person name="Hale W."/>
            <person name="Jakkamsetti A."/>
            <person name="Pham P."/>
            <person name="Ruth R."/>
            <person name="San Lucas F."/>
            <person name="Warren J."/>
            <person name="Zhang J."/>
            <person name="Zhao Z."/>
            <person name="Zhou C."/>
            <person name="Zhu D."/>
            <person name="Lee S."/>
            <person name="Bess C."/>
            <person name="Blankenburg K."/>
            <person name="Forbes L."/>
            <person name="Fu Q."/>
            <person name="Gubbala S."/>
            <person name="Hirani K."/>
            <person name="Jayaseelan J.C."/>
            <person name="Lara F."/>
            <person name="Munidasa M."/>
            <person name="Palculict T."/>
            <person name="Patil S."/>
            <person name="Pu L.-L."/>
            <person name="Saada N."/>
            <person name="Tang L."/>
            <person name="Weissenberger G."/>
            <person name="Zhu Y."/>
            <person name="Hemphill L."/>
            <person name="Shang Y."/>
            <person name="Youmans B."/>
            <person name="Ayvaz T."/>
            <person name="Ross M."/>
            <person name="Santibanez J."/>
            <person name="Aqrawi P."/>
            <person name="Gross S."/>
            <person name="Joshi V."/>
            <person name="Fowler G."/>
            <person name="Nazareth L."/>
            <person name="Reid J."/>
            <person name="Worley K."/>
            <person name="Petrosino J."/>
            <person name="Highlander S."/>
            <person name="Gibbs R."/>
        </authorList>
    </citation>
    <scope>NUCLEOTIDE SEQUENCE [LARGE SCALE GENOMIC DNA]</scope>
    <source>
        <strain evidence="2 3">SK1056</strain>
    </source>
</reference>
<organism evidence="2 3">
    <name type="scientific">Streptococcus sanguinis SK1056</name>
    <dbReference type="NCBI Taxonomy" id="888820"/>
    <lineage>
        <taxon>Bacteria</taxon>
        <taxon>Bacillati</taxon>
        <taxon>Bacillota</taxon>
        <taxon>Bacilli</taxon>
        <taxon>Lactobacillales</taxon>
        <taxon>Streptococcaceae</taxon>
        <taxon>Streptococcus</taxon>
    </lineage>
</organism>
<dbReference type="AlphaFoldDB" id="F3UA62"/>
<name>F3UA62_STRSA</name>
<accession>F3UA62</accession>
<keyword evidence="1" id="KW-1133">Transmembrane helix</keyword>
<comment type="caution">
    <text evidence="2">The sequence shown here is derived from an EMBL/GenBank/DDBJ whole genome shotgun (WGS) entry which is preliminary data.</text>
</comment>